<name>A0ABU1TUY1_9FLAO</name>
<dbReference type="SUPFAM" id="SSF82171">
    <property type="entry name" value="DPP6 N-terminal domain-like"/>
    <property type="match status" value="1"/>
</dbReference>
<evidence type="ECO:0000313" key="2">
    <source>
        <dbReference type="Proteomes" id="UP001255185"/>
    </source>
</evidence>
<keyword evidence="2" id="KW-1185">Reference proteome</keyword>
<dbReference type="InterPro" id="IPR008969">
    <property type="entry name" value="CarboxyPept-like_regulatory"/>
</dbReference>
<organism evidence="1 2">
    <name type="scientific">Flavobacterium arsenatis</name>
    <dbReference type="NCBI Taxonomy" id="1484332"/>
    <lineage>
        <taxon>Bacteria</taxon>
        <taxon>Pseudomonadati</taxon>
        <taxon>Bacteroidota</taxon>
        <taxon>Flavobacteriia</taxon>
        <taxon>Flavobacteriales</taxon>
        <taxon>Flavobacteriaceae</taxon>
        <taxon>Flavobacterium</taxon>
    </lineage>
</organism>
<sequence>NPNYLPKLLDKQKSFNVKSLAINSEKSDFGPVLTNDNTLYFTSSRNKAKRTDGWNDEPYLDVYRSTYSASDKSFGKPEEVAELNTRWHDGPVAITADGNTMYFSRDSHAENSFEKDKALKAKFGQVHLFRATRNGDKWGSITPLPFNSKSYSTSSPSISKDGKTLYFTSDMPGSIGQSDIWKVSVSGDQYGTPENLGPKVNTEGKEQFPFITDENVLYFSSNGRQGLGGLDVFSIDLKTTEEARNVGKPVNSEKDDFSFSFNTVNNIGFFASNRAGADNLYEASPLCSVEATTVVTNAKTGALLADARVAILDAKKNVIETRTTGANGEVVYNVECNTAYTIQAAKDGFESGVFQITPNKGGKLKVDAPLNPIDVIVTEKEVVLKEINFEYNKSNITQDGAFELDKLV</sequence>
<accession>A0ABU1TUY1</accession>
<dbReference type="InterPro" id="IPR011659">
    <property type="entry name" value="WD40"/>
</dbReference>
<dbReference type="SUPFAM" id="SSF49464">
    <property type="entry name" value="Carboxypeptidase regulatory domain-like"/>
    <property type="match status" value="1"/>
</dbReference>
<dbReference type="Pfam" id="PF07676">
    <property type="entry name" value="PD40"/>
    <property type="match status" value="2"/>
</dbReference>
<evidence type="ECO:0008006" key="3">
    <source>
        <dbReference type="Google" id="ProtNLM"/>
    </source>
</evidence>
<feature type="non-terminal residue" evidence="1">
    <location>
        <position position="408"/>
    </location>
</feature>
<dbReference type="Proteomes" id="UP001255185">
    <property type="component" value="Unassembled WGS sequence"/>
</dbReference>
<dbReference type="RefSeq" id="WP_310029014.1">
    <property type="nucleotide sequence ID" value="NZ_JAVDVI010000035.1"/>
</dbReference>
<reference evidence="1 2" key="1">
    <citation type="submission" date="2023-07" db="EMBL/GenBank/DDBJ databases">
        <title>Sorghum-associated microbial communities from plants grown in Nebraska, USA.</title>
        <authorList>
            <person name="Schachtman D."/>
        </authorList>
    </citation>
    <scope>NUCLEOTIDE SEQUENCE [LARGE SCALE GENOMIC DNA]</scope>
    <source>
        <strain evidence="1 2">3773</strain>
    </source>
</reference>
<protein>
    <recommendedName>
        <fullName evidence="3">Cell envelope biogenesis protein OmpA</fullName>
    </recommendedName>
</protein>
<dbReference type="Gene3D" id="2.60.40.1120">
    <property type="entry name" value="Carboxypeptidase-like, regulatory domain"/>
    <property type="match status" value="1"/>
</dbReference>
<comment type="caution">
    <text evidence="1">The sequence shown here is derived from an EMBL/GenBank/DDBJ whole genome shotgun (WGS) entry which is preliminary data.</text>
</comment>
<dbReference type="EMBL" id="JAVDVI010000035">
    <property type="protein sequence ID" value="MDR6969689.1"/>
    <property type="molecule type" value="Genomic_DNA"/>
</dbReference>
<dbReference type="InterPro" id="IPR011042">
    <property type="entry name" value="6-blade_b-propeller_TolB-like"/>
</dbReference>
<feature type="non-terminal residue" evidence="1">
    <location>
        <position position="1"/>
    </location>
</feature>
<proteinExistence type="predicted"/>
<gene>
    <name evidence="1" type="ORF">J2X31_003727</name>
</gene>
<evidence type="ECO:0000313" key="1">
    <source>
        <dbReference type="EMBL" id="MDR6969689.1"/>
    </source>
</evidence>
<dbReference type="Gene3D" id="2.120.10.30">
    <property type="entry name" value="TolB, C-terminal domain"/>
    <property type="match status" value="1"/>
</dbReference>